<sequence length="225" mass="25388">MSLTTCPVRHVLMNLLIEPYSTQKQRWPRAGRHILAQFDADSVVVYQAYRPAIGHWAAAHQRFGGPFSLERMSWIKPNFLWMMYRSGWGTKEGQEVTLAVRIRRPAFDAILAAAIHSTHVPEVYGERKAWEQLGKRSDVRLQWDPDHGPAGDKQERRAIQLGLRGAAIAAYASEWIVGIEDISPFVAEQRQVWLEGDRAALLTPREEVYPVADPAVGSRLGISPP</sequence>
<dbReference type="Proteomes" id="UP001139031">
    <property type="component" value="Unassembled WGS sequence"/>
</dbReference>
<accession>A0ABS7TYT7</accession>
<evidence type="ECO:0000313" key="1">
    <source>
        <dbReference type="EMBL" id="MBZ5713442.1"/>
    </source>
</evidence>
<dbReference type="InterPro" id="IPR025633">
    <property type="entry name" value="DUF4291"/>
</dbReference>
<reference evidence="1" key="1">
    <citation type="submission" date="2021-08" db="EMBL/GenBank/DDBJ databases">
        <authorList>
            <person name="Stevens D.C."/>
        </authorList>
    </citation>
    <scope>NUCLEOTIDE SEQUENCE</scope>
    <source>
        <strain evidence="1">DSM 53165</strain>
    </source>
</reference>
<evidence type="ECO:0000313" key="2">
    <source>
        <dbReference type="Proteomes" id="UP001139031"/>
    </source>
</evidence>
<proteinExistence type="predicted"/>
<name>A0ABS7TYT7_9BACT</name>
<organism evidence="1 2">
    <name type="scientific">Nannocystis pusilla</name>
    <dbReference type="NCBI Taxonomy" id="889268"/>
    <lineage>
        <taxon>Bacteria</taxon>
        <taxon>Pseudomonadati</taxon>
        <taxon>Myxococcota</taxon>
        <taxon>Polyangia</taxon>
        <taxon>Nannocystales</taxon>
        <taxon>Nannocystaceae</taxon>
        <taxon>Nannocystis</taxon>
    </lineage>
</organism>
<keyword evidence="2" id="KW-1185">Reference proteome</keyword>
<protein>
    <submittedName>
        <fullName evidence="1">DUF4291 domain-containing protein</fullName>
    </submittedName>
</protein>
<dbReference type="PANTHER" id="PTHR38567:SF1">
    <property type="entry name" value="DUF4291 DOMAIN-CONTAINING PROTEIN"/>
    <property type="match status" value="1"/>
</dbReference>
<comment type="caution">
    <text evidence="1">The sequence shown here is derived from an EMBL/GenBank/DDBJ whole genome shotgun (WGS) entry which is preliminary data.</text>
</comment>
<gene>
    <name evidence="1" type="ORF">K7C98_29775</name>
</gene>
<dbReference type="EMBL" id="JAIRAU010000043">
    <property type="protein sequence ID" value="MBZ5713442.1"/>
    <property type="molecule type" value="Genomic_DNA"/>
</dbReference>
<dbReference type="PANTHER" id="PTHR38567">
    <property type="entry name" value="DUF4291 DOMAIN-CONTAINING PROTEIN"/>
    <property type="match status" value="1"/>
</dbReference>
<dbReference type="Pfam" id="PF14124">
    <property type="entry name" value="DUF4291"/>
    <property type="match status" value="1"/>
</dbReference>